<accession>A0AA39YVR2</accession>
<comment type="caution">
    <text evidence="2">The sequence shown here is derived from an EMBL/GenBank/DDBJ whole genome shotgun (WGS) entry which is preliminary data.</text>
</comment>
<evidence type="ECO:0008006" key="4">
    <source>
        <dbReference type="Google" id="ProtNLM"/>
    </source>
</evidence>
<keyword evidence="3" id="KW-1185">Reference proteome</keyword>
<evidence type="ECO:0000256" key="1">
    <source>
        <dbReference type="SAM" id="MobiDB-lite"/>
    </source>
</evidence>
<gene>
    <name evidence="2" type="ORF">QBC41DRAFT_50238</name>
</gene>
<dbReference type="Gene3D" id="3.30.160.60">
    <property type="entry name" value="Classic Zinc Finger"/>
    <property type="match status" value="1"/>
</dbReference>
<feature type="compositionally biased region" description="Polar residues" evidence="1">
    <location>
        <begin position="224"/>
        <end position="237"/>
    </location>
</feature>
<feature type="region of interest" description="Disordered" evidence="1">
    <location>
        <begin position="309"/>
        <end position="340"/>
    </location>
</feature>
<evidence type="ECO:0000313" key="3">
    <source>
        <dbReference type="Proteomes" id="UP001174997"/>
    </source>
</evidence>
<reference evidence="2" key="1">
    <citation type="submission" date="2023-06" db="EMBL/GenBank/DDBJ databases">
        <title>Genome-scale phylogeny and comparative genomics of the fungal order Sordariales.</title>
        <authorList>
            <consortium name="Lawrence Berkeley National Laboratory"/>
            <person name="Hensen N."/>
            <person name="Bonometti L."/>
            <person name="Westerberg I."/>
            <person name="Brannstrom I.O."/>
            <person name="Guillou S."/>
            <person name="Cros-Aarteil S."/>
            <person name="Calhoun S."/>
            <person name="Haridas S."/>
            <person name="Kuo A."/>
            <person name="Mondo S."/>
            <person name="Pangilinan J."/>
            <person name="Riley R."/>
            <person name="Labutti K."/>
            <person name="Andreopoulos B."/>
            <person name="Lipzen A."/>
            <person name="Chen C."/>
            <person name="Yanf M."/>
            <person name="Daum C."/>
            <person name="Ng V."/>
            <person name="Clum A."/>
            <person name="Steindorff A."/>
            <person name="Ohm R."/>
            <person name="Martin F."/>
            <person name="Silar P."/>
            <person name="Natvig D."/>
            <person name="Lalanne C."/>
            <person name="Gautier V."/>
            <person name="Ament-Velasquez S.L."/>
            <person name="Kruys A."/>
            <person name="Hutchinson M.I."/>
            <person name="Powell A.J."/>
            <person name="Barry K."/>
            <person name="Miller A.N."/>
            <person name="Grigoriev I.V."/>
            <person name="Debuchy R."/>
            <person name="Gladieux P."/>
            <person name="Thoren M.H."/>
            <person name="Johannesson H."/>
        </authorList>
    </citation>
    <scope>NUCLEOTIDE SEQUENCE</scope>
    <source>
        <strain evidence="2">CBS 307.81</strain>
    </source>
</reference>
<evidence type="ECO:0000313" key="2">
    <source>
        <dbReference type="EMBL" id="KAK0659140.1"/>
    </source>
</evidence>
<organism evidence="2 3">
    <name type="scientific">Cercophora samala</name>
    <dbReference type="NCBI Taxonomy" id="330535"/>
    <lineage>
        <taxon>Eukaryota</taxon>
        <taxon>Fungi</taxon>
        <taxon>Dikarya</taxon>
        <taxon>Ascomycota</taxon>
        <taxon>Pezizomycotina</taxon>
        <taxon>Sordariomycetes</taxon>
        <taxon>Sordariomycetidae</taxon>
        <taxon>Sordariales</taxon>
        <taxon>Lasiosphaeriaceae</taxon>
        <taxon>Cercophora</taxon>
    </lineage>
</organism>
<sequence length="340" mass="37925">MACDMLHLFDHEQACSDDSLACALLREKLRELITGLEKQSLSGCPLDDIGRFLVNILRLASELARSVIKGHHIREFTTGLAPFLAREPGLRSTKYLDGKHEALKSASCPQFPYQRYSALYHYERTCSFTHKFVFRRKISGQLRELSKTALDIWTNSPTIPSSLRAYLHPPLPTSACTDPGSEPPPPQSTSLPFRDSPSVPVGPTFTDPPMATTYGPASWDMPSVESTTMDHASSTGNDDYYDDNMEHAVVTSLEELSSRGRGVGPYICSYGGSCNKGGVDSHGRMRIFKRNSDIKAHLEKHEKRYKCDMPGCPKPEKGFARLDQLERHKQNVSHGSHRGR</sequence>
<proteinExistence type="predicted"/>
<dbReference type="AlphaFoldDB" id="A0AA39YVR2"/>
<name>A0AA39YVR2_9PEZI</name>
<feature type="compositionally biased region" description="Basic and acidic residues" evidence="1">
    <location>
        <begin position="314"/>
        <end position="329"/>
    </location>
</feature>
<feature type="region of interest" description="Disordered" evidence="1">
    <location>
        <begin position="170"/>
        <end position="240"/>
    </location>
</feature>
<dbReference type="EMBL" id="JAULSY010000191">
    <property type="protein sequence ID" value="KAK0659140.1"/>
    <property type="molecule type" value="Genomic_DNA"/>
</dbReference>
<dbReference type="Proteomes" id="UP001174997">
    <property type="component" value="Unassembled WGS sequence"/>
</dbReference>
<protein>
    <recommendedName>
        <fullName evidence="4">C2H2-type domain-containing protein</fullName>
    </recommendedName>
</protein>